<sequence length="530" mass="57309">MAHQATHRWSKQPSLVQQLGLGLDYLKTRTSPLPEPFGDCILLLSVATPGEPVATFYVRRATLDAAWRAGTTQVRQWAWSRSLDCLELRIDWPLHISALQGGASSASPQPAVSAWALADESLEQVQLVPPQRWPATAPAPSTWLPGMAEPPGSLPRAHWLLHLQGLFVNSEGGLTQLPRSVAAPLSNAVPVAAPTTAMTTAAATSRSSSLPIAEASLAMLQALAVPEPALSPWNPERLEAFCARLYALLLVQQHYQQQPGDSATLQRGLSQLLGRAAMQLCQQIQHPQQAQAHGLPHALCLLVLARYVQAHRAEPQASLLPLMAQLAQRIAPSTTLAAHRDLQPPLPSPTPAALAPAWRYVALAAYADCLDSQTSLPAQAALPTKALTAKRSGTATSDTGMPGMASPEMAALEAMTRHWLQWHLLAHGGASTPLPDWSLIAVAELALQPGLATARRHLQGCSWLAALRKPLQTHLPQHIHPETAMFVAPESREQAAFIEPFISTNPLQTSSWRTYQWIHHISVPQLINFD</sequence>
<evidence type="ECO:0000313" key="2">
    <source>
        <dbReference type="Proteomes" id="UP000515240"/>
    </source>
</evidence>
<reference evidence="1 2" key="1">
    <citation type="journal article" date="2020" name="G3 (Bethesda)">
        <title>CeMbio - The Caenorhabditis elegans Microbiome Resource.</title>
        <authorList>
            <person name="Dirksen P."/>
            <person name="Assie A."/>
            <person name="Zimmermann J."/>
            <person name="Zhang F."/>
            <person name="Tietje A.M."/>
            <person name="Marsh S.A."/>
            <person name="Felix M.A."/>
            <person name="Shapira M."/>
            <person name="Kaleta C."/>
            <person name="Schulenburg H."/>
            <person name="Samuel B."/>
        </authorList>
    </citation>
    <scope>NUCLEOTIDE SEQUENCE [LARGE SCALE GENOMIC DNA]</scope>
    <source>
        <strain evidence="1 2">BIGb0172</strain>
    </source>
</reference>
<protein>
    <submittedName>
        <fullName evidence="1">Uncharacterized protein</fullName>
    </submittedName>
</protein>
<name>A0A7G5EJB5_9BURK</name>
<dbReference type="Proteomes" id="UP000515240">
    <property type="component" value="Chromosome"/>
</dbReference>
<evidence type="ECO:0000313" key="1">
    <source>
        <dbReference type="EMBL" id="QMV74090.1"/>
    </source>
</evidence>
<dbReference type="KEGG" id="cpis:HS961_15285"/>
<organism evidence="1 2">
    <name type="scientific">Comamonas piscis</name>
    <dbReference type="NCBI Taxonomy" id="1562974"/>
    <lineage>
        <taxon>Bacteria</taxon>
        <taxon>Pseudomonadati</taxon>
        <taxon>Pseudomonadota</taxon>
        <taxon>Betaproteobacteria</taxon>
        <taxon>Burkholderiales</taxon>
        <taxon>Comamonadaceae</taxon>
        <taxon>Comamonas</taxon>
    </lineage>
</organism>
<dbReference type="RefSeq" id="WP_182323406.1">
    <property type="nucleotide sequence ID" value="NZ_CP058554.1"/>
</dbReference>
<dbReference type="AlphaFoldDB" id="A0A7G5EJB5"/>
<accession>A0A7G5EJB5</accession>
<proteinExistence type="predicted"/>
<keyword evidence="2" id="KW-1185">Reference proteome</keyword>
<gene>
    <name evidence="1" type="ORF">HS961_15285</name>
</gene>
<dbReference type="EMBL" id="CP058554">
    <property type="protein sequence ID" value="QMV74090.1"/>
    <property type="molecule type" value="Genomic_DNA"/>
</dbReference>